<evidence type="ECO:0000256" key="1">
    <source>
        <dbReference type="SAM" id="Phobius"/>
    </source>
</evidence>
<feature type="transmembrane region" description="Helical" evidence="1">
    <location>
        <begin position="50"/>
        <end position="68"/>
    </location>
</feature>
<proteinExistence type="predicted"/>
<gene>
    <name evidence="2" type="ORF">DKW60_14990</name>
</gene>
<keyword evidence="1" id="KW-0472">Membrane</keyword>
<evidence type="ECO:0000313" key="3">
    <source>
        <dbReference type="Proteomes" id="UP000245539"/>
    </source>
</evidence>
<comment type="caution">
    <text evidence="2">The sequence shown here is derived from an EMBL/GenBank/DDBJ whole genome shotgun (WGS) entry which is preliminary data.</text>
</comment>
<organism evidence="2 3">
    <name type="scientific">Leucothrix pacifica</name>
    <dbReference type="NCBI Taxonomy" id="1247513"/>
    <lineage>
        <taxon>Bacteria</taxon>
        <taxon>Pseudomonadati</taxon>
        <taxon>Pseudomonadota</taxon>
        <taxon>Gammaproteobacteria</taxon>
        <taxon>Thiotrichales</taxon>
        <taxon>Thiotrichaceae</taxon>
        <taxon>Leucothrix</taxon>
    </lineage>
</organism>
<evidence type="ECO:0000313" key="2">
    <source>
        <dbReference type="EMBL" id="PWQ95384.1"/>
    </source>
</evidence>
<protein>
    <submittedName>
        <fullName evidence="2">Uncharacterized protein</fullName>
    </submittedName>
</protein>
<dbReference type="AlphaFoldDB" id="A0A317C9V2"/>
<feature type="transmembrane region" description="Helical" evidence="1">
    <location>
        <begin position="12"/>
        <end position="38"/>
    </location>
</feature>
<keyword evidence="1" id="KW-1133">Transmembrane helix</keyword>
<reference evidence="2 3" key="1">
    <citation type="submission" date="2018-05" db="EMBL/GenBank/DDBJ databases">
        <title>Leucothrix arctica sp. nov., isolated from Arctic seawater.</title>
        <authorList>
            <person name="Choi A."/>
            <person name="Baek K."/>
        </authorList>
    </citation>
    <scope>NUCLEOTIDE SEQUENCE [LARGE SCALE GENOMIC DNA]</scope>
    <source>
        <strain evidence="2 3">JCM 18388</strain>
    </source>
</reference>
<accession>A0A317C9V2</accession>
<dbReference type="EMBL" id="QGKM01000046">
    <property type="protein sequence ID" value="PWQ95384.1"/>
    <property type="molecule type" value="Genomic_DNA"/>
</dbReference>
<sequence length="235" mass="27039">MYSLIIMLASSAILFEGFLCVVMFMPIYFGVIFIVFLIKLAYEHNKSKSRLHLHVLPLLLFVAALEGISPELSFNRYNAVSATKVVNASIPEVKHNLIQPVELNQERHWFLSLFPMPYQMDAKALEEGDIHTIHYRYHRWFVTNTHEGYTKLKVAEVSDRSIRLEVLDDTSYLATYLNALGTEISMHPLDGGSTEVTLTIKYERLLDPAWYFDPMQKYATKLVGEYLIGVMMEGH</sequence>
<keyword evidence="1" id="KW-0812">Transmembrane</keyword>
<name>A0A317C9V2_9GAMM</name>
<keyword evidence="3" id="KW-1185">Reference proteome</keyword>
<dbReference type="Proteomes" id="UP000245539">
    <property type="component" value="Unassembled WGS sequence"/>
</dbReference>